<evidence type="ECO:0000313" key="2">
    <source>
        <dbReference type="EMBL" id="OGB89245.1"/>
    </source>
</evidence>
<accession>A0A1F4PZW3</accession>
<reference evidence="2 3" key="1">
    <citation type="journal article" date="2016" name="Nat. Commun.">
        <title>Thousands of microbial genomes shed light on interconnected biogeochemical processes in an aquifer system.</title>
        <authorList>
            <person name="Anantharaman K."/>
            <person name="Brown C.T."/>
            <person name="Hug L.A."/>
            <person name="Sharon I."/>
            <person name="Castelle C.J."/>
            <person name="Probst A.J."/>
            <person name="Thomas B.C."/>
            <person name="Singh A."/>
            <person name="Wilkins M.J."/>
            <person name="Karaoz U."/>
            <person name="Brodie E.L."/>
            <person name="Williams K.H."/>
            <person name="Hubbard S.S."/>
            <person name="Banfield J.F."/>
        </authorList>
    </citation>
    <scope>NUCLEOTIDE SEQUENCE [LARGE SCALE GENOMIC DNA]</scope>
</reference>
<feature type="compositionally biased region" description="Basic and acidic residues" evidence="1">
    <location>
        <begin position="366"/>
        <end position="383"/>
    </location>
</feature>
<evidence type="ECO:0008006" key="4">
    <source>
        <dbReference type="Google" id="ProtNLM"/>
    </source>
</evidence>
<organism evidence="2 3">
    <name type="scientific">candidate division WOR-1 bacterium RIFCSPHIGHO2_01_FULL_53_15</name>
    <dbReference type="NCBI Taxonomy" id="1802564"/>
    <lineage>
        <taxon>Bacteria</taxon>
        <taxon>Bacillati</taxon>
        <taxon>Saganbacteria</taxon>
    </lineage>
</organism>
<evidence type="ECO:0000313" key="3">
    <source>
        <dbReference type="Proteomes" id="UP000178724"/>
    </source>
</evidence>
<feature type="region of interest" description="Disordered" evidence="1">
    <location>
        <begin position="366"/>
        <end position="391"/>
    </location>
</feature>
<sequence length="391" mass="40390">MTVGGVGPVLLAAVDPVEVQKYRILMQIGTLHVQAGNLVKNYDDKAEQKKAITENYDQIDKIFNELKNDFDKTNIKAFKAKLSEVKDLAIKLKELLLEESRPLAPSASQPATASVGSATPLSAPTEATSVTDSTTMPAVITAASFGLGLFDVAEPEDLQLKKITMLGAENTPTSNELLRRVAMEKGFLAKDLSPAVRLAAAEALAANKYEDAGFWLELAEQNVGDATANALTIALMIMDVALTRLTELIKAGNKNIDAVALLVEIKYKGLESPAITAFILVVSAAASNPPTDAAAAVSAPTAAAPRPATDAAAAVSAPTAAPAVADKVAADKVAADKVAADKVAADKVAADKVAADKAAADKVAADKVAADKVAAEPNPDDKTPQGGAKSE</sequence>
<feature type="region of interest" description="Disordered" evidence="1">
    <location>
        <begin position="106"/>
        <end position="130"/>
    </location>
</feature>
<dbReference type="AlphaFoldDB" id="A0A1F4PZW3"/>
<protein>
    <recommendedName>
        <fullName evidence="4">DUF5667 domain-containing protein</fullName>
    </recommendedName>
</protein>
<gene>
    <name evidence="2" type="ORF">A2625_03640</name>
</gene>
<dbReference type="EMBL" id="METM01000027">
    <property type="protein sequence ID" value="OGB89245.1"/>
    <property type="molecule type" value="Genomic_DNA"/>
</dbReference>
<name>A0A1F4PZW3_UNCSA</name>
<proteinExistence type="predicted"/>
<dbReference type="Proteomes" id="UP000178724">
    <property type="component" value="Unassembled WGS sequence"/>
</dbReference>
<comment type="caution">
    <text evidence="2">The sequence shown here is derived from an EMBL/GenBank/DDBJ whole genome shotgun (WGS) entry which is preliminary data.</text>
</comment>
<evidence type="ECO:0000256" key="1">
    <source>
        <dbReference type="SAM" id="MobiDB-lite"/>
    </source>
</evidence>